<reference evidence="1" key="1">
    <citation type="submission" date="2021-02" db="EMBL/GenBank/DDBJ databases">
        <title>First Annotated Genome of the Yellow-green Alga Tribonema minus.</title>
        <authorList>
            <person name="Mahan K.M."/>
        </authorList>
    </citation>
    <scope>NUCLEOTIDE SEQUENCE</scope>
    <source>
        <strain evidence="1">UTEX B ZZ1240</strain>
    </source>
</reference>
<evidence type="ECO:0000313" key="1">
    <source>
        <dbReference type="EMBL" id="KAG5190481.1"/>
    </source>
</evidence>
<proteinExistence type="predicted"/>
<dbReference type="EMBL" id="JAFCMP010000034">
    <property type="protein sequence ID" value="KAG5190481.1"/>
    <property type="molecule type" value="Genomic_DNA"/>
</dbReference>
<dbReference type="AlphaFoldDB" id="A0A836CP45"/>
<name>A0A836CP45_9STRA</name>
<gene>
    <name evidence="1" type="ORF">JKP88DRAFT_266940</name>
</gene>
<keyword evidence="2" id="KW-1185">Reference proteome</keyword>
<accession>A0A836CP45</accession>
<dbReference type="Proteomes" id="UP000664859">
    <property type="component" value="Unassembled WGS sequence"/>
</dbReference>
<organism evidence="1 2">
    <name type="scientific">Tribonema minus</name>
    <dbReference type="NCBI Taxonomy" id="303371"/>
    <lineage>
        <taxon>Eukaryota</taxon>
        <taxon>Sar</taxon>
        <taxon>Stramenopiles</taxon>
        <taxon>Ochrophyta</taxon>
        <taxon>PX clade</taxon>
        <taxon>Xanthophyceae</taxon>
        <taxon>Tribonematales</taxon>
        <taxon>Tribonemataceae</taxon>
        <taxon>Tribonema</taxon>
    </lineage>
</organism>
<comment type="caution">
    <text evidence="1">The sequence shown here is derived from an EMBL/GenBank/DDBJ whole genome shotgun (WGS) entry which is preliminary data.</text>
</comment>
<sequence length="276" mass="30265">MASSWHPSAVCTCPARSDNFKSGDTPLFYAVEVLPAFSLLGIMRSILMALALVVEATHAFVSQPTAWRQQLRGTCSAASTRPVAGISRTAAAQDGCRLHMSSYSLDNDIEMGVVDEELTIGISGALGFKKHHSKTNFDVQSTTCPGRLRSPFAIRGAVVRSLIHGACSIACDCEIARLPLIDTNRPLESCCLLHCIAAREYALPVQMREGIAGPLKVLGSVVELIDSRDNIFTFKYNGQIRNKIGIEAYARQMIQEIYPDMEVLLFTNRVRDNRDD</sequence>
<evidence type="ECO:0000313" key="2">
    <source>
        <dbReference type="Proteomes" id="UP000664859"/>
    </source>
</evidence>
<protein>
    <submittedName>
        <fullName evidence="1">Uncharacterized protein</fullName>
    </submittedName>
</protein>